<dbReference type="GO" id="GO:0005634">
    <property type="term" value="C:nucleus"/>
    <property type="evidence" value="ECO:0007669"/>
    <property type="project" value="TreeGrafter"/>
</dbReference>
<dbReference type="SUPFAM" id="SSF160443">
    <property type="entry name" value="SMR domain-like"/>
    <property type="match status" value="1"/>
</dbReference>
<evidence type="ECO:0000313" key="3">
    <source>
        <dbReference type="EMBL" id="KAJ5081665.1"/>
    </source>
</evidence>
<dbReference type="AlphaFoldDB" id="A0A9W9EH69"/>
<accession>A0A9W9EH69</accession>
<dbReference type="EMBL" id="JAPMSZ010000012">
    <property type="protein sequence ID" value="KAJ5081665.1"/>
    <property type="molecule type" value="Genomic_DNA"/>
</dbReference>
<feature type="region of interest" description="Disordered" evidence="1">
    <location>
        <begin position="61"/>
        <end position="94"/>
    </location>
</feature>
<protein>
    <recommendedName>
        <fullName evidence="2">Smr domain-containing protein</fullName>
    </recommendedName>
</protein>
<dbReference type="GeneID" id="81399623"/>
<proteinExistence type="predicted"/>
<feature type="region of interest" description="Disordered" evidence="1">
    <location>
        <begin position="365"/>
        <end position="384"/>
    </location>
</feature>
<organism evidence="3 4">
    <name type="scientific">Penicillium alfredii</name>
    <dbReference type="NCBI Taxonomy" id="1506179"/>
    <lineage>
        <taxon>Eukaryota</taxon>
        <taxon>Fungi</taxon>
        <taxon>Dikarya</taxon>
        <taxon>Ascomycota</taxon>
        <taxon>Pezizomycotina</taxon>
        <taxon>Eurotiomycetes</taxon>
        <taxon>Eurotiomycetidae</taxon>
        <taxon>Eurotiales</taxon>
        <taxon>Aspergillaceae</taxon>
        <taxon>Penicillium</taxon>
    </lineage>
</organism>
<dbReference type="PANTHER" id="PTHR46535">
    <property type="entry name" value="NEDD4-BINDING PROTEIN 2"/>
    <property type="match status" value="1"/>
</dbReference>
<evidence type="ECO:0000259" key="2">
    <source>
        <dbReference type="PROSITE" id="PS50828"/>
    </source>
</evidence>
<dbReference type="InterPro" id="IPR009060">
    <property type="entry name" value="UBA-like_sf"/>
</dbReference>
<evidence type="ECO:0000256" key="1">
    <source>
        <dbReference type="SAM" id="MobiDB-lite"/>
    </source>
</evidence>
<dbReference type="GO" id="GO:0004519">
    <property type="term" value="F:endonuclease activity"/>
    <property type="evidence" value="ECO:0007669"/>
    <property type="project" value="TreeGrafter"/>
</dbReference>
<dbReference type="SUPFAM" id="SSF46934">
    <property type="entry name" value="UBA-like"/>
    <property type="match status" value="1"/>
</dbReference>
<dbReference type="InterPro" id="IPR052772">
    <property type="entry name" value="Endo/PolyKinase_Domain-Protein"/>
</dbReference>
<name>A0A9W9EH69_9EURO</name>
<dbReference type="InterPro" id="IPR002625">
    <property type="entry name" value="Smr_dom"/>
</dbReference>
<dbReference type="Gene3D" id="3.30.1370.110">
    <property type="match status" value="1"/>
</dbReference>
<dbReference type="PANTHER" id="PTHR46535:SF1">
    <property type="entry name" value="NEDD4-BINDING PROTEIN 2"/>
    <property type="match status" value="1"/>
</dbReference>
<dbReference type="SMART" id="SM00463">
    <property type="entry name" value="SMR"/>
    <property type="match status" value="1"/>
</dbReference>
<keyword evidence="4" id="KW-1185">Reference proteome</keyword>
<gene>
    <name evidence="3" type="ORF">NUU61_009929</name>
</gene>
<dbReference type="PROSITE" id="PS50828">
    <property type="entry name" value="SMR"/>
    <property type="match status" value="1"/>
</dbReference>
<reference evidence="3" key="1">
    <citation type="submission" date="2022-11" db="EMBL/GenBank/DDBJ databases">
        <authorList>
            <person name="Petersen C."/>
        </authorList>
    </citation>
    <scope>NUCLEOTIDE SEQUENCE</scope>
    <source>
        <strain evidence="3">IBT 34128</strain>
    </source>
</reference>
<dbReference type="OrthoDB" id="443981at2759"/>
<reference evidence="3" key="2">
    <citation type="journal article" date="2023" name="IMA Fungus">
        <title>Comparative genomic study of the Penicillium genus elucidates a diverse pangenome and 15 lateral gene transfer events.</title>
        <authorList>
            <person name="Petersen C."/>
            <person name="Sorensen T."/>
            <person name="Nielsen M.R."/>
            <person name="Sondergaard T.E."/>
            <person name="Sorensen J.L."/>
            <person name="Fitzpatrick D.A."/>
            <person name="Frisvad J.C."/>
            <person name="Nielsen K.L."/>
        </authorList>
    </citation>
    <scope>NUCLEOTIDE SEQUENCE</scope>
    <source>
        <strain evidence="3">IBT 34128</strain>
    </source>
</reference>
<dbReference type="Proteomes" id="UP001141434">
    <property type="component" value="Unassembled WGS sequence"/>
</dbReference>
<sequence length="549" mass="59420">METDIWISPSQELESSYCPPIDSALFAAIVSDYDLTVSSQVQDLCDTLNLLKDSALQQENLPFDPSGTANLYQADGDPSLTPPEHTPSLNGHDTSQLLTTATESSDRTLQNTSHGTSRTAYTVTADGSLQLSGATHEDKVNSLREMFPNTSHFDTEQTLQRCGNDISKSMDVLLNHAFFDEAQDTDGDSQISIPKGIDGFLAEEGYDFGGKKGRKNKRSKKKKLQLEASARYGDAPTDQLNTWETAKRDIDFISSRITALTREKVASAYHANSMSSSATIRALALAHGPKSTKDIESDSVMEAQLAELSHEFPGLSATTVVGLLKVTQNMISAASELATVMVREPSPTPVSDLIQFKSAPPVLEEEGSEIVASSGKRGASSRMGGSYEQEQTAAGAHFSAGNEAYSQASQAARRARSNHLYAGAAAYYHQVRREQQALGRSHNAAASDRLVDGQSTDYQLDLHGVTVQNAVRIARERVEAWWDSLGDLKHVRGGGKNVHGGFKIITGRGQHSRDGTSRLGPSVSKMLVSEGWRVEVERGFLVVVGVARR</sequence>
<dbReference type="Pfam" id="PF26286">
    <property type="entry name" value="UBA_10"/>
    <property type="match status" value="1"/>
</dbReference>
<dbReference type="InterPro" id="IPR058864">
    <property type="entry name" value="UBA_10"/>
</dbReference>
<dbReference type="CDD" id="cd14279">
    <property type="entry name" value="CUE"/>
    <property type="match status" value="1"/>
</dbReference>
<comment type="caution">
    <text evidence="3">The sequence shown here is derived from an EMBL/GenBank/DDBJ whole genome shotgun (WGS) entry which is preliminary data.</text>
</comment>
<feature type="domain" description="Smr" evidence="2">
    <location>
        <begin position="460"/>
        <end position="547"/>
    </location>
</feature>
<evidence type="ECO:0000313" key="4">
    <source>
        <dbReference type="Proteomes" id="UP001141434"/>
    </source>
</evidence>
<dbReference type="RefSeq" id="XP_056506952.1">
    <property type="nucleotide sequence ID" value="XM_056660454.1"/>
</dbReference>
<dbReference type="InterPro" id="IPR036063">
    <property type="entry name" value="Smr_dom_sf"/>
</dbReference>